<dbReference type="OrthoDB" id="3480681at2"/>
<evidence type="ECO:0000256" key="8">
    <source>
        <dbReference type="SAM" id="SignalP"/>
    </source>
</evidence>
<dbReference type="InterPro" id="IPR000209">
    <property type="entry name" value="Peptidase_S8/S53_dom"/>
</dbReference>
<dbReference type="AlphaFoldDB" id="A0A1I3MAF5"/>
<dbReference type="PANTHER" id="PTHR14218">
    <property type="entry name" value="PROTEASE S8 TRIPEPTIDYL PEPTIDASE I CLN2"/>
    <property type="match status" value="1"/>
</dbReference>
<comment type="cofactor">
    <cofactor evidence="1">
        <name>Ca(2+)</name>
        <dbReference type="ChEBI" id="CHEBI:29108"/>
    </cofactor>
</comment>
<dbReference type="InterPro" id="IPR030400">
    <property type="entry name" value="Sedolisin_dom"/>
</dbReference>
<keyword evidence="7" id="KW-0865">Zymogen</keyword>
<dbReference type="Pfam" id="PF00082">
    <property type="entry name" value="Peptidase_S8"/>
    <property type="match status" value="1"/>
</dbReference>
<evidence type="ECO:0000313" key="11">
    <source>
        <dbReference type="Proteomes" id="UP000199025"/>
    </source>
</evidence>
<dbReference type="Proteomes" id="UP000199025">
    <property type="component" value="Unassembled WGS sequence"/>
</dbReference>
<dbReference type="GO" id="GO:0046872">
    <property type="term" value="F:metal ion binding"/>
    <property type="evidence" value="ECO:0007669"/>
    <property type="project" value="UniProtKB-KW"/>
</dbReference>
<dbReference type="RefSeq" id="WP_091504561.1">
    <property type="nucleotide sequence ID" value="NZ_FORP01000002.1"/>
</dbReference>
<feature type="chain" id="PRO_5011487332" evidence="8">
    <location>
        <begin position="21"/>
        <end position="644"/>
    </location>
</feature>
<feature type="domain" description="Peptidase S53" evidence="9">
    <location>
        <begin position="236"/>
        <end position="644"/>
    </location>
</feature>
<dbReference type="SMART" id="SM00944">
    <property type="entry name" value="Pro-kuma_activ"/>
    <property type="match status" value="1"/>
</dbReference>
<protein>
    <submittedName>
        <fullName evidence="10">Subtilase family protein</fullName>
    </submittedName>
</protein>
<evidence type="ECO:0000259" key="9">
    <source>
        <dbReference type="PROSITE" id="PS51695"/>
    </source>
</evidence>
<evidence type="ECO:0000256" key="1">
    <source>
        <dbReference type="ARBA" id="ARBA00001913"/>
    </source>
</evidence>
<dbReference type="GO" id="GO:0008240">
    <property type="term" value="F:tripeptidyl-peptidase activity"/>
    <property type="evidence" value="ECO:0007669"/>
    <property type="project" value="TreeGrafter"/>
</dbReference>
<keyword evidence="8" id="KW-0732">Signal</keyword>
<dbReference type="InterPro" id="IPR036852">
    <property type="entry name" value="Peptidase_S8/S53_dom_sf"/>
</dbReference>
<evidence type="ECO:0000313" key="10">
    <source>
        <dbReference type="EMBL" id="SFI93705.1"/>
    </source>
</evidence>
<dbReference type="CDD" id="cd11377">
    <property type="entry name" value="Pro-peptidase_S53"/>
    <property type="match status" value="1"/>
</dbReference>
<keyword evidence="4" id="KW-0378">Hydrolase</keyword>
<dbReference type="GO" id="GO:0004252">
    <property type="term" value="F:serine-type endopeptidase activity"/>
    <property type="evidence" value="ECO:0007669"/>
    <property type="project" value="InterPro"/>
</dbReference>
<dbReference type="GO" id="GO:0006508">
    <property type="term" value="P:proteolysis"/>
    <property type="evidence" value="ECO:0007669"/>
    <property type="project" value="UniProtKB-KW"/>
</dbReference>
<evidence type="ECO:0000256" key="6">
    <source>
        <dbReference type="ARBA" id="ARBA00022837"/>
    </source>
</evidence>
<dbReference type="InterPro" id="IPR015366">
    <property type="entry name" value="S53_propep"/>
</dbReference>
<evidence type="ECO:0000256" key="3">
    <source>
        <dbReference type="ARBA" id="ARBA00022723"/>
    </source>
</evidence>
<dbReference type="Gene3D" id="3.40.50.200">
    <property type="entry name" value="Peptidase S8/S53 domain"/>
    <property type="match status" value="1"/>
</dbReference>
<keyword evidence="11" id="KW-1185">Reference proteome</keyword>
<dbReference type="InterPro" id="IPR050819">
    <property type="entry name" value="Tripeptidyl-peptidase_I"/>
</dbReference>
<keyword evidence="3" id="KW-0479">Metal-binding</keyword>
<dbReference type="EMBL" id="FORP01000002">
    <property type="protein sequence ID" value="SFI93705.1"/>
    <property type="molecule type" value="Genomic_DNA"/>
</dbReference>
<accession>A0A1I3MAF5</accession>
<dbReference type="SUPFAM" id="SSF52743">
    <property type="entry name" value="Subtilisin-like"/>
    <property type="match status" value="1"/>
</dbReference>
<keyword evidence="5" id="KW-0720">Serine protease</keyword>
<dbReference type="SUPFAM" id="SSF54897">
    <property type="entry name" value="Protease propeptides/inhibitors"/>
    <property type="match status" value="1"/>
</dbReference>
<dbReference type="PROSITE" id="PS51695">
    <property type="entry name" value="SEDOLISIN"/>
    <property type="match status" value="1"/>
</dbReference>
<keyword evidence="2" id="KW-0645">Protease</keyword>
<dbReference type="Pfam" id="PF09286">
    <property type="entry name" value="Pro-kuma_activ"/>
    <property type="match status" value="1"/>
</dbReference>
<evidence type="ECO:0000256" key="7">
    <source>
        <dbReference type="ARBA" id="ARBA00023145"/>
    </source>
</evidence>
<feature type="signal peptide" evidence="8">
    <location>
        <begin position="1"/>
        <end position="20"/>
    </location>
</feature>
<evidence type="ECO:0000256" key="4">
    <source>
        <dbReference type="ARBA" id="ARBA00022801"/>
    </source>
</evidence>
<gene>
    <name evidence="10" type="ORF">SAMN05421835_102239</name>
</gene>
<evidence type="ECO:0000256" key="5">
    <source>
        <dbReference type="ARBA" id="ARBA00022825"/>
    </source>
</evidence>
<keyword evidence="6" id="KW-0106">Calcium</keyword>
<reference evidence="10 11" key="1">
    <citation type="submission" date="2016-10" db="EMBL/GenBank/DDBJ databases">
        <authorList>
            <person name="de Groot N.N."/>
        </authorList>
    </citation>
    <scope>NUCLEOTIDE SEQUENCE [LARGE SCALE GENOMIC DNA]</scope>
    <source>
        <strain evidence="10 11">DSM 44468</strain>
    </source>
</reference>
<name>A0A1I3MAF5_9PSEU</name>
<dbReference type="PANTHER" id="PTHR14218:SF15">
    <property type="entry name" value="TRIPEPTIDYL-PEPTIDASE 1"/>
    <property type="match status" value="1"/>
</dbReference>
<organism evidence="10 11">
    <name type="scientific">Amycolatopsis sacchari</name>
    <dbReference type="NCBI Taxonomy" id="115433"/>
    <lineage>
        <taxon>Bacteria</taxon>
        <taxon>Bacillati</taxon>
        <taxon>Actinomycetota</taxon>
        <taxon>Actinomycetes</taxon>
        <taxon>Pseudonocardiales</taxon>
        <taxon>Pseudonocardiaceae</taxon>
        <taxon>Amycolatopsis</taxon>
    </lineage>
</organism>
<dbReference type="STRING" id="115433.SAMN05421835_102239"/>
<sequence length="644" mass="67268">MRRALTLFVSLALAGGAAVAAPAVASAQGRAVIPLSHPDWATPQSKVADAAPSSKLSFRVYLSMRDQAGAEAAAQAVSDPSSKTYRQYLSPDQVRDRFAATDATVKSVRDWLAGSGFAIGDVPSNKAYVEASGTADQVEKAFSVDLAKYKVDGQVLRAADKELSVPAALANQVLGVVGVDQATQLLKPDHTDGTPSDVPPSDGFRNARPCSAYYGEKVDTTDPAYGGKVLPYAPCGYTPAQLRSAYGLDKVGANGSGTTVAIVDAFASPTLYADAAEYARRNDPAHPLLRSQFSEKIFPTNPEMEPPDQCDAAGWYGEQTLDVEAVHAMAPGAKILYVGSADCQDASLDEALNWIVSNHSADIISNSYGDTGEDIPASEVRVWNQIAVQAAIEGIGVYFSSGDNGDEVARLGTPSADFPASDSWVTAVGGTSLAIGKNGQKLFETGWETGKSTLTNGAYVPGPPGAYTSGSGGGTSVLFDQPFYQKGIVPDALSTQNQHGKAKGRVVPDISTVGDPNTGFLVGQTQTFPDGVYYDQYRIGGTSLSSPLLAGIVAVSDSLAHFHHGFLNPLAYQIASRTPAITDVKHVDAAVTRVDYANSVDASGGLITSVRTLDYPNLTIHTTGGYDNVTGLGSPNGLAFLLLP</sequence>
<dbReference type="CDD" id="cd04056">
    <property type="entry name" value="Peptidases_S53"/>
    <property type="match status" value="1"/>
</dbReference>
<evidence type="ECO:0000256" key="2">
    <source>
        <dbReference type="ARBA" id="ARBA00022670"/>
    </source>
</evidence>
<proteinExistence type="predicted"/>